<comment type="caution">
    <text evidence="3">The sequence shown here is derived from an EMBL/GenBank/DDBJ whole genome shotgun (WGS) entry which is preliminary data.</text>
</comment>
<proteinExistence type="predicted"/>
<dbReference type="InterPro" id="IPR027266">
    <property type="entry name" value="TrmE/GcvT-like"/>
</dbReference>
<dbReference type="Pfam" id="PF25455">
    <property type="entry name" value="Beta-barrel_CAF17_C"/>
    <property type="match status" value="1"/>
</dbReference>
<dbReference type="Gene3D" id="3.30.1360.120">
    <property type="entry name" value="Probable tRNA modification gtpase trme, domain 1"/>
    <property type="match status" value="2"/>
</dbReference>
<accession>A0A934TMW8</accession>
<dbReference type="AlphaFoldDB" id="A0A934TMW8"/>
<protein>
    <submittedName>
        <fullName evidence="3">Folate-binding protein YgfZ</fullName>
    </submittedName>
</protein>
<dbReference type="GO" id="GO:0016226">
    <property type="term" value="P:iron-sulfur cluster assembly"/>
    <property type="evidence" value="ECO:0007669"/>
    <property type="project" value="TreeGrafter"/>
</dbReference>
<dbReference type="PANTHER" id="PTHR22602">
    <property type="entry name" value="TRANSFERASE CAF17, MITOCHONDRIAL-RELATED"/>
    <property type="match status" value="1"/>
</dbReference>
<organism evidence="3 4">
    <name type="scientific">Rhodobaculum claviforme</name>
    <dbReference type="NCBI Taxonomy" id="1549854"/>
    <lineage>
        <taxon>Bacteria</taxon>
        <taxon>Pseudomonadati</taxon>
        <taxon>Pseudomonadota</taxon>
        <taxon>Alphaproteobacteria</taxon>
        <taxon>Rhodobacterales</taxon>
        <taxon>Paracoccaceae</taxon>
        <taxon>Rhodobaculum</taxon>
    </lineage>
</organism>
<keyword evidence="1" id="KW-0809">Transit peptide</keyword>
<dbReference type="InterPro" id="IPR057460">
    <property type="entry name" value="CAF17_C"/>
</dbReference>
<dbReference type="Proteomes" id="UP000706333">
    <property type="component" value="Unassembled WGS sequence"/>
</dbReference>
<name>A0A934TMW8_9RHOB</name>
<sequence length="256" mass="27689">MAGERADDRRVLRISGADRIGFLQGLVTNDMRKLAHGPVYAALLTPQGKYLADFLLIEDDESVLLDVHADLADGLARRLTMYRLRADVQIAPTDLKVSRGLGTPPPGAVCDPRHAALGWRLYGPDAGGDPQTDWDGIRVANCIPETGIELHPEATFILEAGFERLAGVDHRKGCYVGQEVTARMKHKTELRKGLVTVSVEGDAAPGTEITDGTRPVGTLHTRAGDRAIAYLRFDRAGEGMRAGDATVRWADAETLA</sequence>
<evidence type="ECO:0000313" key="3">
    <source>
        <dbReference type="EMBL" id="MBK5928494.1"/>
    </source>
</evidence>
<reference evidence="3" key="1">
    <citation type="submission" date="2017-05" db="EMBL/GenBank/DDBJ databases">
        <authorList>
            <person name="Imhoff J.F."/>
            <person name="Rahn T."/>
            <person name="Kuenzel S."/>
            <person name="Neulinger S.C."/>
        </authorList>
    </citation>
    <scope>NUCLEOTIDE SEQUENCE</scope>
    <source>
        <strain evidence="3">LMG 28126</strain>
    </source>
</reference>
<gene>
    <name evidence="3" type="ORF">CCR87_14345</name>
</gene>
<evidence type="ECO:0000313" key="4">
    <source>
        <dbReference type="Proteomes" id="UP000706333"/>
    </source>
</evidence>
<dbReference type="PANTHER" id="PTHR22602:SF0">
    <property type="entry name" value="TRANSFERASE CAF17, MITOCHONDRIAL-RELATED"/>
    <property type="match status" value="1"/>
</dbReference>
<keyword evidence="4" id="KW-1185">Reference proteome</keyword>
<dbReference type="InterPro" id="IPR017703">
    <property type="entry name" value="YgfZ/GCV_T_CS"/>
</dbReference>
<dbReference type="SUPFAM" id="SSF103025">
    <property type="entry name" value="Folate-binding domain"/>
    <property type="match status" value="1"/>
</dbReference>
<feature type="domain" description="CAF17 C-terminal" evidence="2">
    <location>
        <begin position="191"/>
        <end position="250"/>
    </location>
</feature>
<dbReference type="RefSeq" id="WP_201158258.1">
    <property type="nucleotide sequence ID" value="NZ_NHSD01000308.1"/>
</dbReference>
<dbReference type="InterPro" id="IPR045179">
    <property type="entry name" value="YgfZ/GcvT"/>
</dbReference>
<evidence type="ECO:0000259" key="2">
    <source>
        <dbReference type="Pfam" id="PF25455"/>
    </source>
</evidence>
<reference evidence="3" key="2">
    <citation type="journal article" date="2020" name="Microorganisms">
        <title>Osmotic Adaptation and Compatible Solute Biosynthesis of Phototrophic Bacteria as Revealed from Genome Analyses.</title>
        <authorList>
            <person name="Imhoff J.F."/>
            <person name="Rahn T."/>
            <person name="Kunzel S."/>
            <person name="Keller A."/>
            <person name="Neulinger S.C."/>
        </authorList>
    </citation>
    <scope>NUCLEOTIDE SEQUENCE</scope>
    <source>
        <strain evidence="3">LMG 28126</strain>
    </source>
</reference>
<dbReference type="NCBIfam" id="TIGR03317">
    <property type="entry name" value="ygfZ_signature"/>
    <property type="match status" value="1"/>
</dbReference>
<dbReference type="EMBL" id="NHSD01000308">
    <property type="protein sequence ID" value="MBK5928494.1"/>
    <property type="molecule type" value="Genomic_DNA"/>
</dbReference>
<evidence type="ECO:0000256" key="1">
    <source>
        <dbReference type="ARBA" id="ARBA00022946"/>
    </source>
</evidence>